<reference evidence="3 4" key="1">
    <citation type="submission" date="2019-12" db="EMBL/GenBank/DDBJ databases">
        <title>Comparative genomics gives insights into the taxonomy of the Azoarcus-Aromatoleum group and reveals separate origins of nif in the plant-associated Azoarcus and non-plant-associated Aromatoleum sub-groups.</title>
        <authorList>
            <person name="Lafos M."/>
            <person name="Maluk M."/>
            <person name="Batista M."/>
            <person name="Junghare M."/>
            <person name="Carmona M."/>
            <person name="Faoro H."/>
            <person name="Cruz L.M."/>
            <person name="Battistoni F."/>
            <person name="De Souza E."/>
            <person name="Pedrosa F."/>
            <person name="Chen W.-M."/>
            <person name="Poole P.S."/>
            <person name="Dixon R.A."/>
            <person name="James E.K."/>
        </authorList>
    </citation>
    <scope>NUCLEOTIDE SEQUENCE [LARGE SCALE GENOMIC DNA]</scope>
    <source>
        <strain evidence="3 4">PbN1</strain>
    </source>
</reference>
<dbReference type="Proteomes" id="UP000633943">
    <property type="component" value="Unassembled WGS sequence"/>
</dbReference>
<keyword evidence="2" id="KW-0472">Membrane</keyword>
<feature type="compositionally biased region" description="Polar residues" evidence="1">
    <location>
        <begin position="173"/>
        <end position="187"/>
    </location>
</feature>
<gene>
    <name evidence="3" type="ORF">GPA24_03660</name>
</gene>
<keyword evidence="2" id="KW-0812">Transmembrane</keyword>
<evidence type="ECO:0000313" key="4">
    <source>
        <dbReference type="Proteomes" id="UP000633943"/>
    </source>
</evidence>
<dbReference type="RefSeq" id="WP_169201416.1">
    <property type="nucleotide sequence ID" value="NZ_CP059467.1"/>
</dbReference>
<evidence type="ECO:0008006" key="5">
    <source>
        <dbReference type="Google" id="ProtNLM"/>
    </source>
</evidence>
<evidence type="ECO:0000256" key="2">
    <source>
        <dbReference type="SAM" id="Phobius"/>
    </source>
</evidence>
<proteinExistence type="predicted"/>
<organism evidence="3 4">
    <name type="scientific">Aromatoleum bremense</name>
    <dbReference type="NCBI Taxonomy" id="76115"/>
    <lineage>
        <taxon>Bacteria</taxon>
        <taxon>Pseudomonadati</taxon>
        <taxon>Pseudomonadota</taxon>
        <taxon>Betaproteobacteria</taxon>
        <taxon>Rhodocyclales</taxon>
        <taxon>Rhodocyclaceae</taxon>
        <taxon>Aromatoleum</taxon>
    </lineage>
</organism>
<sequence>MKNAGRQAYRGMVLIEAMVALVVMAAGILGIAKLNTFFIEVSGQAKSRTQAVQLAEGKLEELRSLMVRSQFEAIAGDCDSVYGMSASDVQSTAFERCWTITPETITEDDDHAEISVLVSWTDRMNIEQAVDVRSVVAWDDPGKAVALVKPGEGVGSHAETPTGRARLGDGTRTVDNTVTPNADGLRQQQDTDNIWRLVDSNGNVLLTATREDERFSEIAGNVYIDQNNLSSLNNEDVYIVISDASFCSMTPEKNPVTPTPPPYYQSPSTVYRTFSYRCYVGANWFGNIGVIRTDSANTNDRVCLGDPAVTAVATDVKSDNRHPALGTSRMYRGYVSAGAFFKSTGIGVQSSDTSDYTAALYDGHDFLLTRITGNPVDADCSAKLRLYDNVSPTYVPFSTEADNPRNHRKLDPADSGSLAPTETAYLQGNSVDVVLGNPGKFFCFTTTCPDPLPNAAAPEITINITGTVTRNPTTGSGKPTIESMTTNSGGSCTPLPSWSGSAAVSDVYTCSFTGAGFTGGSWSGAITVTTGSDNFVCQTATSGTASPLPAAPSTATATTYTFNFTGQSISAGNSTFNFAIGGTAANCVP</sequence>
<feature type="region of interest" description="Disordered" evidence="1">
    <location>
        <begin position="397"/>
        <end position="416"/>
    </location>
</feature>
<protein>
    <recommendedName>
        <fullName evidence="5">Prepilin-type N-terminal cleavage/methylation domain-containing protein</fullName>
    </recommendedName>
</protein>
<evidence type="ECO:0000256" key="1">
    <source>
        <dbReference type="SAM" id="MobiDB-lite"/>
    </source>
</evidence>
<name>A0ABX1NRP4_9RHOO</name>
<accession>A0ABX1NRP4</accession>
<feature type="region of interest" description="Disordered" evidence="1">
    <location>
        <begin position="152"/>
        <end position="187"/>
    </location>
</feature>
<keyword evidence="2" id="KW-1133">Transmembrane helix</keyword>
<evidence type="ECO:0000313" key="3">
    <source>
        <dbReference type="EMBL" id="NMG14649.1"/>
    </source>
</evidence>
<dbReference type="EMBL" id="WTVP01000006">
    <property type="protein sequence ID" value="NMG14649.1"/>
    <property type="molecule type" value="Genomic_DNA"/>
</dbReference>
<keyword evidence="4" id="KW-1185">Reference proteome</keyword>
<comment type="caution">
    <text evidence="3">The sequence shown here is derived from an EMBL/GenBank/DDBJ whole genome shotgun (WGS) entry which is preliminary data.</text>
</comment>
<feature type="compositionally biased region" description="Basic and acidic residues" evidence="1">
    <location>
        <begin position="402"/>
        <end position="412"/>
    </location>
</feature>
<feature type="region of interest" description="Disordered" evidence="1">
    <location>
        <begin position="467"/>
        <end position="489"/>
    </location>
</feature>
<feature type="transmembrane region" description="Helical" evidence="2">
    <location>
        <begin position="12"/>
        <end position="32"/>
    </location>
</feature>